<dbReference type="SUPFAM" id="SSF82714">
    <property type="entry name" value="Multidrug efflux transporter AcrB TolC docking domain, DN and DC subdomains"/>
    <property type="match status" value="2"/>
</dbReference>
<feature type="transmembrane region" description="Helical" evidence="1">
    <location>
        <begin position="528"/>
        <end position="550"/>
    </location>
</feature>
<name>A0AAV3EPM2_ALIFS</name>
<dbReference type="Gene3D" id="3.30.70.1320">
    <property type="entry name" value="Multidrug efflux transporter AcrB pore domain like"/>
    <property type="match status" value="1"/>
</dbReference>
<dbReference type="InterPro" id="IPR001036">
    <property type="entry name" value="Acrflvin-R"/>
</dbReference>
<dbReference type="GO" id="GO:0005886">
    <property type="term" value="C:plasma membrane"/>
    <property type="evidence" value="ECO:0007669"/>
    <property type="project" value="TreeGrafter"/>
</dbReference>
<dbReference type="Gene3D" id="3.30.70.1440">
    <property type="entry name" value="Multidrug efflux transporter AcrB pore domain"/>
    <property type="match status" value="1"/>
</dbReference>
<dbReference type="SUPFAM" id="SSF82693">
    <property type="entry name" value="Multidrug efflux transporter AcrB pore domain, PN1, PN2, PC1 and PC2 subdomains"/>
    <property type="match status" value="2"/>
</dbReference>
<feature type="transmembrane region" description="Helical" evidence="1">
    <location>
        <begin position="347"/>
        <end position="380"/>
    </location>
</feature>
<dbReference type="AlphaFoldDB" id="A0AAV3EPM2"/>
<protein>
    <submittedName>
        <fullName evidence="2">AcrB/AcrD/AcrF family metabolite exporter</fullName>
    </submittedName>
</protein>
<keyword evidence="1" id="KW-0812">Transmembrane</keyword>
<feature type="transmembrane region" description="Helical" evidence="1">
    <location>
        <begin position="961"/>
        <end position="982"/>
    </location>
</feature>
<feature type="transmembrane region" description="Helical" evidence="1">
    <location>
        <begin position="919"/>
        <end position="940"/>
    </location>
</feature>
<dbReference type="Gene3D" id="3.30.70.1430">
    <property type="entry name" value="Multidrug efflux transporter AcrB pore domain"/>
    <property type="match status" value="2"/>
</dbReference>
<dbReference type="InterPro" id="IPR027463">
    <property type="entry name" value="AcrB_DN_DC_subdom"/>
</dbReference>
<evidence type="ECO:0000313" key="2">
    <source>
        <dbReference type="EMBL" id="EHN68921.1"/>
    </source>
</evidence>
<keyword evidence="1" id="KW-1133">Transmembrane helix</keyword>
<dbReference type="Proteomes" id="UP000004521">
    <property type="component" value="Chromosome II"/>
</dbReference>
<sequence>MDNKNSVAAFFVKNKIISWMVTLILLLGGAVDFFKLGQLEDPEFTIKDAIITTTYPGASAKQVESQVTNIIEEKLQNLKYVDKIVSWSSDGASYINLTLPKTVTKDQVQQIWDDLRRKVESATPLLPNGASPPSVNDDFGDVYGVLINIYADGLTLNHIEDYSDYLKRELLKVPGIGKISVTGKVNRKIFIEIESSVLANLGISSELISNELKEQNLISNSGDITLSGRIIRYNPTGEIKNIEDIKNLLIKPSSSKELIRLGDIANIYEGDDEKPYQWIRLNGQDALSFGISFAPGVNVVNVGKKLQEKMNELSLSQPNGIKLDYVYNQPNNVEHSVNGFLKNLLEACAIITVVLFFAMGLKAGVLISFILVVTISGTFIAMNFFNIQLQRISLGALIIALGMLIDNAIVIVEGVIIGLEKGESKFKSIIAIVKQTQWPLLAATVIAIIAFAPIGLSPDATGEMIGSLFWVLLFSLFLSWITAVTITPYFCNVFYKEDEYANHSEHKDPYGGLLFRIFKISLDKAMKYPVILIVFLILLLVGAGKGFGLLKNEFFPPTTTNQFQLDIWALSGTDIRKMKKEIEEYEHYLLSIDDIQQVSTSIGNGHTRFILPYKPEHHYENFATMLIKADSVEKLVPTISKIMTESKQRFPHLTIDAKRFAVGPTTPGAIEVRVDGPDPVTLRQLSEVIKKVMLKTHGVSTVRDDWMARTLSIQPVFDEANARLLGISKSDLDKVLKENSSGRMIGSFRDGTETKSIIFRSPEKDRYQFEQLGNIGIWSPLTSNFVHLNQVISHIETTFEDPIIVRRNRTRTITVMANFDVTTGDTAASVRSRMLDDINQIQNELPDGYHLEWGGKYEKSVDAKQSVFASIPGGYLVMFILTILLFNSIRNALVIWFVVPLSVIGVVGGLLVFNMPFTFMTLLGALSLTGMMIRNGIVLVDQININQKEGMSVYDAIFDGAVSRVRPVSLTAIAAIMGMIPLLKDSFFASMAAAMMVGLALATLLTLYAVPVFYKLLYRIKYQPILNK</sequence>
<dbReference type="Gene3D" id="3.30.2090.10">
    <property type="entry name" value="Multidrug efflux transporter AcrB TolC docking domain, DN and DC subdomains"/>
    <property type="match status" value="2"/>
</dbReference>
<feature type="transmembrane region" description="Helical" evidence="1">
    <location>
        <begin position="16"/>
        <end position="34"/>
    </location>
</feature>
<feature type="transmembrane region" description="Helical" evidence="1">
    <location>
        <begin position="468"/>
        <end position="491"/>
    </location>
</feature>
<comment type="caution">
    <text evidence="2">The sequence shown here is derived from an EMBL/GenBank/DDBJ whole genome shotgun (WGS) entry which is preliminary data.</text>
</comment>
<evidence type="ECO:0000313" key="3">
    <source>
        <dbReference type="Proteomes" id="UP000004521"/>
    </source>
</evidence>
<dbReference type="SUPFAM" id="SSF82866">
    <property type="entry name" value="Multidrug efflux transporter AcrB transmembrane domain"/>
    <property type="match status" value="2"/>
</dbReference>
<keyword evidence="1" id="KW-0472">Membrane</keyword>
<dbReference type="GO" id="GO:0042910">
    <property type="term" value="F:xenobiotic transmembrane transporter activity"/>
    <property type="evidence" value="ECO:0007669"/>
    <property type="project" value="TreeGrafter"/>
</dbReference>
<dbReference type="RefSeq" id="WP_005422054.1">
    <property type="nucleotide sequence ID" value="NZ_CM001401.1"/>
</dbReference>
<dbReference type="Gene3D" id="1.20.1640.10">
    <property type="entry name" value="Multidrug efflux transporter AcrB transmembrane domain"/>
    <property type="match status" value="2"/>
</dbReference>
<feature type="transmembrane region" description="Helical" evidence="1">
    <location>
        <begin position="893"/>
        <end position="913"/>
    </location>
</feature>
<dbReference type="EMBL" id="AHIH01000010">
    <property type="protein sequence ID" value="EHN68921.1"/>
    <property type="molecule type" value="Genomic_DNA"/>
</dbReference>
<proteinExistence type="predicted"/>
<feature type="transmembrane region" description="Helical" evidence="1">
    <location>
        <begin position="392"/>
        <end position="417"/>
    </location>
</feature>
<feature type="transmembrane region" description="Helical" evidence="1">
    <location>
        <begin position="438"/>
        <end position="456"/>
    </location>
</feature>
<reference evidence="2 3" key="1">
    <citation type="journal article" date="2012" name="J. Bacteriol.">
        <title>Draft Genome Sequence of Vibrio fischeri SR5, a Strain Isolated from the Light Organ of the Mediterranean Squid Sepiola robusta.</title>
        <authorList>
            <person name="Gyllborg M.C."/>
            <person name="Sahl J.W."/>
            <person name="Cronin D.C.III."/>
            <person name="Rasko D.A."/>
            <person name="Mandel M.J."/>
        </authorList>
    </citation>
    <scope>NUCLEOTIDE SEQUENCE [LARGE SCALE GENOMIC DNA]</scope>
    <source>
        <strain evidence="2 3">SR5</strain>
    </source>
</reference>
<feature type="transmembrane region" description="Helical" evidence="1">
    <location>
        <begin position="867"/>
        <end position="886"/>
    </location>
</feature>
<organism evidence="2 3">
    <name type="scientific">Aliivibrio fischeri SR5</name>
    <dbReference type="NCBI Taxonomy" id="1088719"/>
    <lineage>
        <taxon>Bacteria</taxon>
        <taxon>Pseudomonadati</taxon>
        <taxon>Pseudomonadota</taxon>
        <taxon>Gammaproteobacteria</taxon>
        <taxon>Vibrionales</taxon>
        <taxon>Vibrionaceae</taxon>
        <taxon>Aliivibrio</taxon>
    </lineage>
</organism>
<feature type="transmembrane region" description="Helical" evidence="1">
    <location>
        <begin position="988"/>
        <end position="1014"/>
    </location>
</feature>
<dbReference type="PANTHER" id="PTHR32063">
    <property type="match status" value="1"/>
</dbReference>
<accession>A0AAV3EPM2</accession>
<dbReference type="PRINTS" id="PR00702">
    <property type="entry name" value="ACRIFLAVINRP"/>
</dbReference>
<dbReference type="PANTHER" id="PTHR32063:SF18">
    <property type="entry name" value="CATION EFFLUX SYSTEM PROTEIN"/>
    <property type="match status" value="1"/>
</dbReference>
<evidence type="ECO:0000256" key="1">
    <source>
        <dbReference type="SAM" id="Phobius"/>
    </source>
</evidence>
<gene>
    <name evidence="2" type="ORF">VFSR5_A0218</name>
</gene>
<dbReference type="Pfam" id="PF00873">
    <property type="entry name" value="ACR_tran"/>
    <property type="match status" value="1"/>
</dbReference>